<dbReference type="InterPro" id="IPR047367">
    <property type="entry name" value="Tudor_AKAP1"/>
</dbReference>
<dbReference type="AlphaFoldDB" id="A0A267GVL6"/>
<feature type="region of interest" description="Disordered" evidence="2">
    <location>
        <begin position="1"/>
        <end position="114"/>
    </location>
</feature>
<dbReference type="Pfam" id="PF00567">
    <property type="entry name" value="TUDOR"/>
    <property type="match status" value="1"/>
</dbReference>
<evidence type="ECO:0000256" key="1">
    <source>
        <dbReference type="PROSITE-ProRule" id="PRU00117"/>
    </source>
</evidence>
<feature type="compositionally biased region" description="Basic and acidic residues" evidence="2">
    <location>
        <begin position="93"/>
        <end position="102"/>
    </location>
</feature>
<name>A0A267GVL6_9PLAT</name>
<protein>
    <recommendedName>
        <fullName evidence="3">Tudor domain-containing protein</fullName>
    </recommendedName>
</protein>
<dbReference type="CDD" id="cd20407">
    <property type="entry name" value="Tudor_AKAP1"/>
    <property type="match status" value="1"/>
</dbReference>
<dbReference type="InterPro" id="IPR004087">
    <property type="entry name" value="KH_dom"/>
</dbReference>
<evidence type="ECO:0000313" key="4">
    <source>
        <dbReference type="EMBL" id="PAA90056.1"/>
    </source>
</evidence>
<organism evidence="4 5">
    <name type="scientific">Macrostomum lignano</name>
    <dbReference type="NCBI Taxonomy" id="282301"/>
    <lineage>
        <taxon>Eukaryota</taxon>
        <taxon>Metazoa</taxon>
        <taxon>Spiralia</taxon>
        <taxon>Lophotrochozoa</taxon>
        <taxon>Platyhelminthes</taxon>
        <taxon>Rhabditophora</taxon>
        <taxon>Macrostomorpha</taxon>
        <taxon>Macrostomida</taxon>
        <taxon>Macrostomidae</taxon>
        <taxon>Macrostomum</taxon>
    </lineage>
</organism>
<reference evidence="4 5" key="1">
    <citation type="submission" date="2017-06" db="EMBL/GenBank/DDBJ databases">
        <title>A platform for efficient transgenesis in Macrostomum lignano, a flatworm model organism for stem cell research.</title>
        <authorList>
            <person name="Berezikov E."/>
        </authorList>
    </citation>
    <scope>NUCLEOTIDE SEQUENCE [LARGE SCALE GENOMIC DNA]</scope>
    <source>
        <strain evidence="4">DV1</strain>
        <tissue evidence="4">Whole organism</tissue>
    </source>
</reference>
<dbReference type="InterPro" id="IPR050621">
    <property type="entry name" value="Tudor_domain_containing"/>
</dbReference>
<sequence length="440" mass="47996">MSEQQSLSTAVQQSENNNDQSLENKNYSSDGKANNSNKLRIDCRRSSGDSNKSIGNQAKSESDADDSGRPSSVDTDPRSPCATAAAATAVSGEAKKSTDKCDSSLPVRGVSPVPGDENDVVHQFLIPNRLGGSMVGTRGRNINYIRAKSGASVWISRNFFDKKTQVVNVRGPVECVKCALQVIKKRFPELDVKPINTAVPIHRNPALQPTMCQLTLPDAVHVDVVVSAACFGTTLFLQQPGHPTYQQLAKMDGAVRRHYASSGQQSAAVPPLPRPVNPGAVCVAPSAAVGDDGENIWHRAIIADVFPESDSVLMKFLDWGGYEQMPVGKLRQIRTEMMHLPFQAVEGHLAYVTPLLRPDQSADAQLESLSAIIQSRFLAGRRLKCQVVYYNHTWQPCVYLYSREPGAPHWRCVQEDLVLAGLATWFCMPRVPPQLPSPVA</sequence>
<dbReference type="InterPro" id="IPR036612">
    <property type="entry name" value="KH_dom_type_1_sf"/>
</dbReference>
<dbReference type="Proteomes" id="UP000215902">
    <property type="component" value="Unassembled WGS sequence"/>
</dbReference>
<dbReference type="SUPFAM" id="SSF54791">
    <property type="entry name" value="Eukaryotic type KH-domain (KH-domain type I)"/>
    <property type="match status" value="1"/>
</dbReference>
<dbReference type="Gene3D" id="3.30.1370.10">
    <property type="entry name" value="K Homology domain, type 1"/>
    <property type="match status" value="1"/>
</dbReference>
<dbReference type="InterPro" id="IPR002999">
    <property type="entry name" value="Tudor"/>
</dbReference>
<dbReference type="InterPro" id="IPR035437">
    <property type="entry name" value="SNase_OB-fold_sf"/>
</dbReference>
<feature type="compositionally biased region" description="Polar residues" evidence="2">
    <location>
        <begin position="48"/>
        <end position="59"/>
    </location>
</feature>
<dbReference type="SUPFAM" id="SSF63748">
    <property type="entry name" value="Tudor/PWWP/MBT"/>
    <property type="match status" value="1"/>
</dbReference>
<dbReference type="Gene3D" id="2.30.30.140">
    <property type="match status" value="1"/>
</dbReference>
<dbReference type="GO" id="GO:0005739">
    <property type="term" value="C:mitochondrion"/>
    <property type="evidence" value="ECO:0007669"/>
    <property type="project" value="UniProtKB-ARBA"/>
</dbReference>
<evidence type="ECO:0000313" key="5">
    <source>
        <dbReference type="Proteomes" id="UP000215902"/>
    </source>
</evidence>
<dbReference type="InterPro" id="IPR004088">
    <property type="entry name" value="KH_dom_type_1"/>
</dbReference>
<dbReference type="PROSITE" id="PS50084">
    <property type="entry name" value="KH_TYPE_1"/>
    <property type="match status" value="1"/>
</dbReference>
<keyword evidence="5" id="KW-1185">Reference proteome</keyword>
<proteinExistence type="predicted"/>
<evidence type="ECO:0000259" key="3">
    <source>
        <dbReference type="PROSITE" id="PS50304"/>
    </source>
</evidence>
<comment type="caution">
    <text evidence="4">The sequence shown here is derived from an EMBL/GenBank/DDBJ whole genome shotgun (WGS) entry which is preliminary data.</text>
</comment>
<dbReference type="SMART" id="SM00322">
    <property type="entry name" value="KH"/>
    <property type="match status" value="1"/>
</dbReference>
<feature type="compositionally biased region" description="Polar residues" evidence="2">
    <location>
        <begin position="1"/>
        <end position="38"/>
    </location>
</feature>
<dbReference type="PANTHER" id="PTHR22948">
    <property type="entry name" value="TUDOR DOMAIN CONTAINING PROTEIN"/>
    <property type="match status" value="1"/>
</dbReference>
<dbReference type="PROSITE" id="PS50304">
    <property type="entry name" value="TUDOR"/>
    <property type="match status" value="1"/>
</dbReference>
<dbReference type="STRING" id="282301.A0A267GVL6"/>
<gene>
    <name evidence="4" type="ORF">BOX15_Mlig006266g1</name>
</gene>
<dbReference type="OrthoDB" id="10069557at2759"/>
<dbReference type="GO" id="GO:0003723">
    <property type="term" value="F:RNA binding"/>
    <property type="evidence" value="ECO:0007669"/>
    <property type="project" value="UniProtKB-UniRule"/>
</dbReference>
<dbReference type="PANTHER" id="PTHR22948:SF65">
    <property type="entry name" value="A-KINASE ANCHORING PROTEIN 1"/>
    <property type="match status" value="1"/>
</dbReference>
<dbReference type="EMBL" id="NIVC01000127">
    <property type="protein sequence ID" value="PAA90056.1"/>
    <property type="molecule type" value="Genomic_DNA"/>
</dbReference>
<keyword evidence="1" id="KW-0694">RNA-binding</keyword>
<accession>A0A267GVL6</accession>
<dbReference type="Gene3D" id="2.40.50.90">
    <property type="match status" value="1"/>
</dbReference>
<feature type="domain" description="Tudor" evidence="3">
    <location>
        <begin position="275"/>
        <end position="340"/>
    </location>
</feature>
<dbReference type="Pfam" id="PF00013">
    <property type="entry name" value="KH_1"/>
    <property type="match status" value="1"/>
</dbReference>
<evidence type="ECO:0000256" key="2">
    <source>
        <dbReference type="SAM" id="MobiDB-lite"/>
    </source>
</evidence>